<organism evidence="5 6">
    <name type="scientific">Sphingomonas lycopersici</name>
    <dbReference type="NCBI Taxonomy" id="2951807"/>
    <lineage>
        <taxon>Bacteria</taxon>
        <taxon>Pseudomonadati</taxon>
        <taxon>Pseudomonadota</taxon>
        <taxon>Alphaproteobacteria</taxon>
        <taxon>Sphingomonadales</taxon>
        <taxon>Sphingomonadaceae</taxon>
        <taxon>Sphingomonas</taxon>
    </lineage>
</organism>
<feature type="binding site" evidence="3">
    <location>
        <position position="148"/>
    </location>
    <ligand>
        <name>a divalent metal cation</name>
        <dbReference type="ChEBI" id="CHEBI:60240"/>
    </ligand>
</feature>
<dbReference type="InterPro" id="IPR013658">
    <property type="entry name" value="SGL"/>
</dbReference>
<keyword evidence="6" id="KW-1185">Reference proteome</keyword>
<dbReference type="InterPro" id="IPR011042">
    <property type="entry name" value="6-blade_b-propeller_TolB-like"/>
</dbReference>
<sequence>MSDWRIVPRETRDVLGEGTLWSARENAVFWVDILAPALNRLSLADGRIERWAMPEPTGWIVERERGGFIVGVQSGFAELTLDPFAIRPIHDPELHLPGSRMNDGKADAAGNIWCGTMDMAEEQDCGALYRLGPGFRCERMDAGYRVPNGPAFAPGGDWLYHSDTARRTVYRFALGEGGALGGKHPFIRFAEADGYPDGMTVDAEGYLWIAHWGGGRISRFAPDGTLDRTIALPARQITNIAFAGTGLDRMFVTSATIGLDAGEADGALFEVFSGVRGVSPGLYCD</sequence>
<evidence type="ECO:0000259" key="4">
    <source>
        <dbReference type="Pfam" id="PF08450"/>
    </source>
</evidence>
<dbReference type="SUPFAM" id="SSF63829">
    <property type="entry name" value="Calcium-dependent phosphotriesterase"/>
    <property type="match status" value="1"/>
</dbReference>
<evidence type="ECO:0000313" key="6">
    <source>
        <dbReference type="Proteomes" id="UP001165565"/>
    </source>
</evidence>
<feature type="binding site" evidence="3">
    <location>
        <position position="100"/>
    </location>
    <ligand>
        <name>substrate</name>
    </ligand>
</feature>
<keyword evidence="3" id="KW-0479">Metal-binding</keyword>
<dbReference type="Proteomes" id="UP001165565">
    <property type="component" value="Unassembled WGS sequence"/>
</dbReference>
<dbReference type="Gene3D" id="2.120.10.30">
    <property type="entry name" value="TolB, C-terminal domain"/>
    <property type="match status" value="1"/>
</dbReference>
<feature type="binding site" evidence="3">
    <location>
        <position position="102"/>
    </location>
    <ligand>
        <name>substrate</name>
    </ligand>
</feature>
<comment type="caution">
    <text evidence="5">The sequence shown here is derived from an EMBL/GenBank/DDBJ whole genome shotgun (WGS) entry which is preliminary data.</text>
</comment>
<gene>
    <name evidence="5" type="ORF">NEE01_00420</name>
</gene>
<dbReference type="Pfam" id="PF08450">
    <property type="entry name" value="SGL"/>
    <property type="match status" value="1"/>
</dbReference>
<feature type="binding site" evidence="3">
    <location>
        <position position="17"/>
    </location>
    <ligand>
        <name>a divalent metal cation</name>
        <dbReference type="ChEBI" id="CHEBI:60240"/>
    </ligand>
</feature>
<keyword evidence="3" id="KW-0862">Zinc</keyword>
<accession>A0AA42CP16</accession>
<evidence type="ECO:0000256" key="2">
    <source>
        <dbReference type="PIRSR" id="PIRSR605511-1"/>
    </source>
</evidence>
<evidence type="ECO:0000313" key="5">
    <source>
        <dbReference type="EMBL" id="MCW6533237.1"/>
    </source>
</evidence>
<dbReference type="RefSeq" id="WP_265267288.1">
    <property type="nucleotide sequence ID" value="NZ_JANFAV010000001.1"/>
</dbReference>
<dbReference type="PANTHER" id="PTHR10907:SF47">
    <property type="entry name" value="REGUCALCIN"/>
    <property type="match status" value="1"/>
</dbReference>
<feature type="active site" description="Proton donor/acceptor" evidence="2">
    <location>
        <position position="197"/>
    </location>
</feature>
<dbReference type="AlphaFoldDB" id="A0AA42CP16"/>
<dbReference type="GO" id="GO:0004341">
    <property type="term" value="F:gluconolactonase activity"/>
    <property type="evidence" value="ECO:0007669"/>
    <property type="project" value="TreeGrafter"/>
</dbReference>
<dbReference type="PRINTS" id="PR01790">
    <property type="entry name" value="SMP30FAMILY"/>
</dbReference>
<feature type="binding site" evidence="3">
    <location>
        <position position="197"/>
    </location>
    <ligand>
        <name>a divalent metal cation</name>
        <dbReference type="ChEBI" id="CHEBI:60240"/>
    </ligand>
</feature>
<evidence type="ECO:0000256" key="1">
    <source>
        <dbReference type="ARBA" id="ARBA00008853"/>
    </source>
</evidence>
<dbReference type="GO" id="GO:0019853">
    <property type="term" value="P:L-ascorbic acid biosynthetic process"/>
    <property type="evidence" value="ECO:0007669"/>
    <property type="project" value="TreeGrafter"/>
</dbReference>
<reference evidence="5" key="1">
    <citation type="submission" date="2022-06" db="EMBL/GenBank/DDBJ databases">
        <title>Sphingomonas sp. nov. isolated from rhizosphere soil of tomato.</title>
        <authorList>
            <person name="Dong H."/>
            <person name="Gao R."/>
        </authorList>
    </citation>
    <scope>NUCLEOTIDE SEQUENCE</scope>
    <source>
        <strain evidence="5">MMSM24</strain>
    </source>
</reference>
<dbReference type="EMBL" id="JANFAV010000001">
    <property type="protein sequence ID" value="MCW6533237.1"/>
    <property type="molecule type" value="Genomic_DNA"/>
</dbReference>
<protein>
    <submittedName>
        <fullName evidence="5">SMP-30/gluconolactonase/LRE family protein</fullName>
    </submittedName>
</protein>
<comment type="cofactor">
    <cofactor evidence="3">
        <name>Zn(2+)</name>
        <dbReference type="ChEBI" id="CHEBI:29105"/>
    </cofactor>
    <text evidence="3">Binds 1 divalent metal cation per subunit.</text>
</comment>
<dbReference type="InterPro" id="IPR005511">
    <property type="entry name" value="SMP-30"/>
</dbReference>
<proteinExistence type="inferred from homology"/>
<feature type="domain" description="SMP-30/Gluconolactonase/LRE-like region" evidence="4">
    <location>
        <begin position="15"/>
        <end position="256"/>
    </location>
</feature>
<dbReference type="PANTHER" id="PTHR10907">
    <property type="entry name" value="REGUCALCIN"/>
    <property type="match status" value="1"/>
</dbReference>
<evidence type="ECO:0000256" key="3">
    <source>
        <dbReference type="PIRSR" id="PIRSR605511-2"/>
    </source>
</evidence>
<name>A0AA42CP16_9SPHN</name>
<comment type="similarity">
    <text evidence="1">Belongs to the SMP-30/CGR1 family.</text>
</comment>
<dbReference type="GO" id="GO:0005509">
    <property type="term" value="F:calcium ion binding"/>
    <property type="evidence" value="ECO:0007669"/>
    <property type="project" value="TreeGrafter"/>
</dbReference>